<reference evidence="2" key="1">
    <citation type="journal article" date="2020" name="mSystems">
        <title>Genome- and Community-Level Interaction Insights into Carbon Utilization and Element Cycling Functions of Hydrothermarchaeota in Hydrothermal Sediment.</title>
        <authorList>
            <person name="Zhou Z."/>
            <person name="Liu Y."/>
            <person name="Xu W."/>
            <person name="Pan J."/>
            <person name="Luo Z.H."/>
            <person name="Li M."/>
        </authorList>
    </citation>
    <scope>NUCLEOTIDE SEQUENCE [LARGE SCALE GENOMIC DNA]</scope>
    <source>
        <strain evidence="2">SpSt-301</strain>
    </source>
</reference>
<evidence type="ECO:0000313" key="2">
    <source>
        <dbReference type="EMBL" id="HDW51313.1"/>
    </source>
</evidence>
<proteinExistence type="predicted"/>
<comment type="caution">
    <text evidence="2">The sequence shown here is derived from an EMBL/GenBank/DDBJ whole genome shotgun (WGS) entry which is preliminary data.</text>
</comment>
<gene>
    <name evidence="2" type="ORF">ENQ35_00980</name>
</gene>
<sequence length="245" mass="26131">MSQAAAPPLAPVEEAVVDHRLFSPLLPEEEALASKESGEPVETATEARVKALMAELELTVALKALTSSPGALVLLDGGFVHFRARAQAAFGRLAEAVTGGAGVLVGVIEEVSSRLLSEAVGELWPAVRPFDREVLYGCLMVGEAFVVESELGKEEGTGTIFARFGAHPQPVAFDYLRVQEEEVLNSLGMLRALTPANERGVPAPVDLADRYVRLTLAEVEQLVTAAVPAALREVFLTAHRARRAL</sequence>
<dbReference type="InterPro" id="IPR018977">
    <property type="entry name" value="NurA_domain"/>
</dbReference>
<accession>A0A7C1JBU4</accession>
<evidence type="ECO:0000259" key="1">
    <source>
        <dbReference type="Pfam" id="PF09376"/>
    </source>
</evidence>
<organism evidence="2">
    <name type="scientific">Ammonifex degensii</name>
    <dbReference type="NCBI Taxonomy" id="42838"/>
    <lineage>
        <taxon>Bacteria</taxon>
        <taxon>Bacillati</taxon>
        <taxon>Bacillota</taxon>
        <taxon>Clostridia</taxon>
        <taxon>Thermoanaerobacterales</taxon>
        <taxon>Thermoanaerobacteraceae</taxon>
        <taxon>Ammonifex</taxon>
    </lineage>
</organism>
<name>A0A7C1JBU4_9THEO</name>
<dbReference type="EMBL" id="DSMV01000065">
    <property type="protein sequence ID" value="HDW51313.1"/>
    <property type="molecule type" value="Genomic_DNA"/>
</dbReference>
<feature type="domain" description="NurA" evidence="1">
    <location>
        <begin position="29"/>
        <end position="213"/>
    </location>
</feature>
<dbReference type="Pfam" id="PF09376">
    <property type="entry name" value="NurA"/>
    <property type="match status" value="1"/>
</dbReference>
<dbReference type="AlphaFoldDB" id="A0A7C1JBU4"/>
<protein>
    <submittedName>
        <fullName evidence="2">DNA double-strand break repair nuclease NurA</fullName>
    </submittedName>
</protein>